<dbReference type="InterPro" id="IPR036663">
    <property type="entry name" value="Fumarylacetoacetase_C_sf"/>
</dbReference>
<proteinExistence type="inferred from homology"/>
<dbReference type="Gene3D" id="3.90.850.10">
    <property type="entry name" value="Fumarylacetoacetase-like, C-terminal domain"/>
    <property type="match status" value="1"/>
</dbReference>
<name>X0IMQ6_FUSO5</name>
<comment type="similarity">
    <text evidence="1">Belongs to the FAH family.</text>
</comment>
<reference evidence="4" key="2">
    <citation type="submission" date="2012-05" db="EMBL/GenBank/DDBJ databases">
        <title>The Genome Annotation of Fusarium oxysporum II5.</title>
        <authorList>
            <consortium name="The Broad Institute Genomics Platform"/>
            <person name="Ma L.-J."/>
            <person name="Corby-Kistler H."/>
            <person name="Broz K."/>
            <person name="Gale L.R."/>
            <person name="Jonkers W."/>
            <person name="O'Donnell K."/>
            <person name="Ploetz R."/>
            <person name="Steinberg C."/>
            <person name="Schwartz D.C."/>
            <person name="VanEtten H."/>
            <person name="Zhou S."/>
            <person name="Young S.K."/>
            <person name="Zeng Q."/>
            <person name="Gargeya S."/>
            <person name="Fitzgerald M."/>
            <person name="Abouelleil A."/>
            <person name="Alvarado L."/>
            <person name="Chapman S.B."/>
            <person name="Gainer-Dewar J."/>
            <person name="Goldberg J."/>
            <person name="Griggs A."/>
            <person name="Gujja S."/>
            <person name="Hansen M."/>
            <person name="Howarth C."/>
            <person name="Imamovic A."/>
            <person name="Ireland A."/>
            <person name="Larimer J."/>
            <person name="McCowan C."/>
            <person name="Murphy C."/>
            <person name="Pearson M."/>
            <person name="Poon T.W."/>
            <person name="Priest M."/>
            <person name="Roberts A."/>
            <person name="Saif S."/>
            <person name="Shea T."/>
            <person name="Sykes S."/>
            <person name="Wortman J."/>
            <person name="Nusbaum C."/>
            <person name="Birren B."/>
        </authorList>
    </citation>
    <scope>NUCLEOTIDE SEQUENCE</scope>
    <source>
        <strain evidence="4">54006</strain>
    </source>
</reference>
<dbReference type="GO" id="GO:0018773">
    <property type="term" value="F:acetylpyruvate hydrolase activity"/>
    <property type="evidence" value="ECO:0007669"/>
    <property type="project" value="TreeGrafter"/>
</dbReference>
<protein>
    <recommendedName>
        <fullName evidence="3">Fumarylacetoacetase-like C-terminal domain-containing protein</fullName>
    </recommendedName>
</protein>
<evidence type="ECO:0000313" key="4">
    <source>
        <dbReference type="EMBL" id="EXL90198.1"/>
    </source>
</evidence>
<dbReference type="Pfam" id="PF01557">
    <property type="entry name" value="FAA_hydrolase"/>
    <property type="match status" value="1"/>
</dbReference>
<dbReference type="VEuPathDB" id="FungiDB:FOIG_16535"/>
<dbReference type="SUPFAM" id="SSF56529">
    <property type="entry name" value="FAH"/>
    <property type="match status" value="1"/>
</dbReference>
<dbReference type="EMBL" id="JH658339">
    <property type="protein sequence ID" value="EXL90198.1"/>
    <property type="molecule type" value="Genomic_DNA"/>
</dbReference>
<sequence length="252" mass="28148">MAGDFAYLIRFLDNEGKEYYGNLIEAKAAINLIGSKAQVVLETTPIFQCIGVNYARHFNIPSQPVVFTKPADLIAAPFDDIHVHAEAQSHLDYEGELYFIFGKDCKDVIESDAMDCVLGYTIGNDLSARNYIPQEISGFQMSYGKSFDAFAPFGPYIVHPRIVGDPHQLQLTTKVNGEIRQNEKTSDMIWKIHQIIPHLTRGRTVRAGTVCMTGTPSGVGWFMHPTGYVKHGDEVEVTIEKLGSIKNKVFFL</sequence>
<keyword evidence="2" id="KW-0479">Metal-binding</keyword>
<gene>
    <name evidence="4" type="ORF">FOIG_16535</name>
</gene>
<dbReference type="GO" id="GO:0050163">
    <property type="term" value="F:oxaloacetate tautomerase activity"/>
    <property type="evidence" value="ECO:0007669"/>
    <property type="project" value="UniProtKB-ARBA"/>
</dbReference>
<dbReference type="AlphaFoldDB" id="X0IMQ6"/>
<reference evidence="4" key="1">
    <citation type="submission" date="2011-11" db="EMBL/GenBank/DDBJ databases">
        <title>The Genome Sequence of Fusarium oxysporum II5.</title>
        <authorList>
            <consortium name="The Broad Institute Genome Sequencing Platform"/>
            <person name="Ma L.-J."/>
            <person name="Gale L.R."/>
            <person name="Schwartz D.C."/>
            <person name="Zhou S."/>
            <person name="Corby-Kistler H."/>
            <person name="Young S.K."/>
            <person name="Zeng Q."/>
            <person name="Gargeya S."/>
            <person name="Fitzgerald M."/>
            <person name="Haas B."/>
            <person name="Abouelleil A."/>
            <person name="Alvarado L."/>
            <person name="Arachchi H.M."/>
            <person name="Berlin A."/>
            <person name="Brown A."/>
            <person name="Chapman S.B."/>
            <person name="Chen Z."/>
            <person name="Dunbar C."/>
            <person name="Freedman E."/>
            <person name="Gearin G."/>
            <person name="Goldberg J."/>
            <person name="Griggs A."/>
            <person name="Gujja S."/>
            <person name="Heiman D."/>
            <person name="Howarth C."/>
            <person name="Larson L."/>
            <person name="Lui A."/>
            <person name="MacDonald P.J.P."/>
            <person name="Montmayeur A."/>
            <person name="Murphy C."/>
            <person name="Neiman D."/>
            <person name="Pearson M."/>
            <person name="Priest M."/>
            <person name="Roberts A."/>
            <person name="Saif S."/>
            <person name="Shea T."/>
            <person name="Shenoy N."/>
            <person name="Sisk P."/>
            <person name="Stolte C."/>
            <person name="Sykes S."/>
            <person name="Wortman J."/>
            <person name="Nusbaum C."/>
            <person name="Birren B."/>
        </authorList>
    </citation>
    <scope>NUCLEOTIDE SEQUENCE [LARGE SCALE GENOMIC DNA]</scope>
    <source>
        <strain evidence="4">54006</strain>
    </source>
</reference>
<evidence type="ECO:0000256" key="2">
    <source>
        <dbReference type="ARBA" id="ARBA00022723"/>
    </source>
</evidence>
<dbReference type="FunFam" id="3.90.850.10:FF:000002">
    <property type="entry name" value="2-hydroxyhepta-2,4-diene-1,7-dioate isomerase"/>
    <property type="match status" value="1"/>
</dbReference>
<feature type="domain" description="Fumarylacetoacetase-like C-terminal" evidence="3">
    <location>
        <begin position="56"/>
        <end position="249"/>
    </location>
</feature>
<dbReference type="HOGENOM" id="CLU_028458_2_1_1"/>
<evidence type="ECO:0000259" key="3">
    <source>
        <dbReference type="Pfam" id="PF01557"/>
    </source>
</evidence>
<dbReference type="Proteomes" id="UP000030685">
    <property type="component" value="Unassembled WGS sequence"/>
</dbReference>
<dbReference type="InterPro" id="IPR011234">
    <property type="entry name" value="Fumarylacetoacetase-like_C"/>
</dbReference>
<dbReference type="PANTHER" id="PTHR11820">
    <property type="entry name" value="ACYLPYRUVASE"/>
    <property type="match status" value="1"/>
</dbReference>
<dbReference type="PANTHER" id="PTHR11820:SF7">
    <property type="entry name" value="ACYLPYRUVASE FAHD1, MITOCHONDRIAL"/>
    <property type="match status" value="1"/>
</dbReference>
<organism evidence="4">
    <name type="scientific">Fusarium odoratissimum (strain NRRL 54006)</name>
    <dbReference type="NCBI Taxonomy" id="1089451"/>
    <lineage>
        <taxon>Eukaryota</taxon>
        <taxon>Fungi</taxon>
        <taxon>Dikarya</taxon>
        <taxon>Ascomycota</taxon>
        <taxon>Pezizomycotina</taxon>
        <taxon>Sordariomycetes</taxon>
        <taxon>Hypocreomycetidae</taxon>
        <taxon>Hypocreales</taxon>
        <taxon>Nectriaceae</taxon>
        <taxon>Fusarium</taxon>
        <taxon>Fusarium oxysporum species complex</taxon>
        <taxon>Fusarium oxysporum f. sp. cubense (strain race 4)</taxon>
    </lineage>
</organism>
<dbReference type="GeneID" id="42041710"/>
<dbReference type="GO" id="GO:0046872">
    <property type="term" value="F:metal ion binding"/>
    <property type="evidence" value="ECO:0007669"/>
    <property type="project" value="UniProtKB-KW"/>
</dbReference>
<dbReference type="RefSeq" id="XP_031052288.1">
    <property type="nucleotide sequence ID" value="XM_031217996.1"/>
</dbReference>
<evidence type="ECO:0000256" key="1">
    <source>
        <dbReference type="ARBA" id="ARBA00010211"/>
    </source>
</evidence>
<dbReference type="GO" id="GO:0006107">
    <property type="term" value="P:oxaloacetate metabolic process"/>
    <property type="evidence" value="ECO:0007669"/>
    <property type="project" value="UniProtKB-ARBA"/>
</dbReference>
<accession>X0IMQ6</accession>